<dbReference type="HAMAP" id="MF_00196">
    <property type="entry name" value="Mannitol_dehydrog"/>
    <property type="match status" value="1"/>
</dbReference>
<dbReference type="GO" id="GO:0005829">
    <property type="term" value="C:cytosol"/>
    <property type="evidence" value="ECO:0007669"/>
    <property type="project" value="TreeGrafter"/>
</dbReference>
<dbReference type="InterPro" id="IPR036291">
    <property type="entry name" value="NAD(P)-bd_dom_sf"/>
</dbReference>
<feature type="domain" description="Mannitol dehydrogenase C-terminal" evidence="9">
    <location>
        <begin position="204"/>
        <end position="380"/>
    </location>
</feature>
<dbReference type="SUPFAM" id="SSF51735">
    <property type="entry name" value="NAD(P)-binding Rossmann-fold domains"/>
    <property type="match status" value="1"/>
</dbReference>
<dbReference type="Gene3D" id="1.10.1040.10">
    <property type="entry name" value="N-(1-d-carboxylethyl)-l-norvaline Dehydrogenase, domain 2"/>
    <property type="match status" value="1"/>
</dbReference>
<keyword evidence="11" id="KW-1185">Reference proteome</keyword>
<dbReference type="NCBIfam" id="NF002652">
    <property type="entry name" value="PRK02318.2-5"/>
    <property type="match status" value="1"/>
</dbReference>
<evidence type="ECO:0000256" key="1">
    <source>
        <dbReference type="ARBA" id="ARBA00006541"/>
    </source>
</evidence>
<comment type="caution">
    <text evidence="10">The sequence shown here is derived from an EMBL/GenBank/DDBJ whole genome shotgun (WGS) entry which is preliminary data.</text>
</comment>
<feature type="domain" description="Mannitol dehydrogenase N-terminal" evidence="8">
    <location>
        <begin position="1"/>
        <end position="190"/>
    </location>
</feature>
<dbReference type="InterPro" id="IPR013131">
    <property type="entry name" value="Mannitol_DH_N"/>
</dbReference>
<evidence type="ECO:0000313" key="10">
    <source>
        <dbReference type="EMBL" id="GGN64060.1"/>
    </source>
</evidence>
<name>A0A917Y2G8_9BACI</name>
<dbReference type="InterPro" id="IPR000669">
    <property type="entry name" value="Mannitol_DH"/>
</dbReference>
<evidence type="ECO:0000256" key="3">
    <source>
        <dbReference type="ARBA" id="ARBA00016219"/>
    </source>
</evidence>
<evidence type="ECO:0000259" key="9">
    <source>
        <dbReference type="Pfam" id="PF08125"/>
    </source>
</evidence>
<dbReference type="InterPro" id="IPR008927">
    <property type="entry name" value="6-PGluconate_DH-like_C_sf"/>
</dbReference>
<evidence type="ECO:0000256" key="6">
    <source>
        <dbReference type="ARBA" id="ARBA00048615"/>
    </source>
</evidence>
<sequence length="387" mass="44026">MQALHFGAGNIGKGLIGKLLNKTGYHVCFVDVNQQAVDQFNAKHKYHVELLDDNHTVETISPVSALNSNTQKEKVIEAIVNADIITTSVGINNLSGIAPILSKGLLKRVKENKRKIDVIANENAINASTTLKQEMEKQLSESEIQEINGIAGFPNSAIDRLSLSETRDEGERTLVEPYYEWIINKSEMINFKAPSIKNAIYVEDLQPYIERKLYIVNMGHAATAYIGFFSGNSTIQKTLENKDRTNFISKTMDEASQYVETKFGFNREEMTNFIEKTLKRFKNKNINDQVFRVGRNPIRKLSFDERLVKPTRELFDMGLPVERLTVAIAAGFLFYNPVDEESVTLQKFIGEYGIDKAITHYTELENEHLQNKIKENYKQLKKGTFPF</sequence>
<evidence type="ECO:0000313" key="11">
    <source>
        <dbReference type="Proteomes" id="UP000624041"/>
    </source>
</evidence>
<dbReference type="EC" id="1.1.1.17" evidence="2 7"/>
<protein>
    <recommendedName>
        <fullName evidence="3 7">Mannitol-1-phosphate 5-dehydrogenase</fullName>
        <ecNumber evidence="2 7">1.1.1.17</ecNumber>
    </recommendedName>
</protein>
<dbReference type="Pfam" id="PF08125">
    <property type="entry name" value="Mannitol_dh_C"/>
    <property type="match status" value="1"/>
</dbReference>
<keyword evidence="5 7" id="KW-0520">NAD</keyword>
<dbReference type="EMBL" id="BMOS01000030">
    <property type="protein sequence ID" value="GGN64060.1"/>
    <property type="molecule type" value="Genomic_DNA"/>
</dbReference>
<dbReference type="AlphaFoldDB" id="A0A917Y2G8"/>
<dbReference type="Pfam" id="PF01232">
    <property type="entry name" value="Mannitol_dh"/>
    <property type="match status" value="1"/>
</dbReference>
<dbReference type="Gene3D" id="3.40.50.720">
    <property type="entry name" value="NAD(P)-binding Rossmann-like Domain"/>
    <property type="match status" value="1"/>
</dbReference>
<keyword evidence="4 7" id="KW-0560">Oxidoreductase</keyword>
<dbReference type="PANTHER" id="PTHR30524:SF0">
    <property type="entry name" value="ALTRONATE OXIDOREDUCTASE-RELATED"/>
    <property type="match status" value="1"/>
</dbReference>
<organism evidence="10 11">
    <name type="scientific">Oceanobacillus indicireducens</name>
    <dbReference type="NCBI Taxonomy" id="1004261"/>
    <lineage>
        <taxon>Bacteria</taxon>
        <taxon>Bacillati</taxon>
        <taxon>Bacillota</taxon>
        <taxon>Bacilli</taxon>
        <taxon>Bacillales</taxon>
        <taxon>Bacillaceae</taxon>
        <taxon>Oceanobacillus</taxon>
    </lineage>
</organism>
<dbReference type="GO" id="GO:0019592">
    <property type="term" value="P:mannitol catabolic process"/>
    <property type="evidence" value="ECO:0007669"/>
    <property type="project" value="TreeGrafter"/>
</dbReference>
<evidence type="ECO:0000256" key="4">
    <source>
        <dbReference type="ARBA" id="ARBA00023002"/>
    </source>
</evidence>
<reference evidence="10" key="2">
    <citation type="submission" date="2020-09" db="EMBL/GenBank/DDBJ databases">
        <authorList>
            <person name="Sun Q."/>
            <person name="Ohkuma M."/>
        </authorList>
    </citation>
    <scope>NUCLEOTIDE SEQUENCE</scope>
    <source>
        <strain evidence="10">JCM 17251</strain>
    </source>
</reference>
<dbReference type="InterPro" id="IPR023028">
    <property type="entry name" value="Mannitol_1_phos_5_DH"/>
</dbReference>
<comment type="catalytic activity">
    <reaction evidence="6 7">
        <text>D-mannitol 1-phosphate + NAD(+) = beta-D-fructose 6-phosphate + NADH + H(+)</text>
        <dbReference type="Rhea" id="RHEA:19661"/>
        <dbReference type="ChEBI" id="CHEBI:15378"/>
        <dbReference type="ChEBI" id="CHEBI:57540"/>
        <dbReference type="ChEBI" id="CHEBI:57634"/>
        <dbReference type="ChEBI" id="CHEBI:57945"/>
        <dbReference type="ChEBI" id="CHEBI:61381"/>
        <dbReference type="EC" id="1.1.1.17"/>
    </reaction>
</comment>
<gene>
    <name evidence="7 10" type="primary">mtlD</name>
    <name evidence="10" type="ORF">GCM10007971_31530</name>
</gene>
<evidence type="ECO:0000256" key="7">
    <source>
        <dbReference type="HAMAP-Rule" id="MF_00196"/>
    </source>
</evidence>
<evidence type="ECO:0000256" key="5">
    <source>
        <dbReference type="ARBA" id="ARBA00023027"/>
    </source>
</evidence>
<accession>A0A917Y2G8</accession>
<dbReference type="PANTHER" id="PTHR30524">
    <property type="entry name" value="MANNITOL-1-PHOSPHATE 5-DEHYDROGENASE"/>
    <property type="match status" value="1"/>
</dbReference>
<proteinExistence type="inferred from homology"/>
<dbReference type="InterPro" id="IPR013118">
    <property type="entry name" value="Mannitol_DH_C"/>
</dbReference>
<dbReference type="SUPFAM" id="SSF48179">
    <property type="entry name" value="6-phosphogluconate dehydrogenase C-terminal domain-like"/>
    <property type="match status" value="1"/>
</dbReference>
<evidence type="ECO:0000259" key="8">
    <source>
        <dbReference type="Pfam" id="PF01232"/>
    </source>
</evidence>
<dbReference type="Proteomes" id="UP000624041">
    <property type="component" value="Unassembled WGS sequence"/>
</dbReference>
<dbReference type="PRINTS" id="PR00084">
    <property type="entry name" value="MTLDHDRGNASE"/>
</dbReference>
<reference evidence="10" key="1">
    <citation type="journal article" date="2014" name="Int. J. Syst. Evol. Microbiol.">
        <title>Complete genome sequence of Corynebacterium casei LMG S-19264T (=DSM 44701T), isolated from a smear-ripened cheese.</title>
        <authorList>
            <consortium name="US DOE Joint Genome Institute (JGI-PGF)"/>
            <person name="Walter F."/>
            <person name="Albersmeier A."/>
            <person name="Kalinowski J."/>
            <person name="Ruckert C."/>
        </authorList>
    </citation>
    <scope>NUCLEOTIDE SEQUENCE</scope>
    <source>
        <strain evidence="10">JCM 17251</strain>
    </source>
</reference>
<dbReference type="InterPro" id="IPR013328">
    <property type="entry name" value="6PGD_dom2"/>
</dbReference>
<evidence type="ECO:0000256" key="2">
    <source>
        <dbReference type="ARBA" id="ARBA00012939"/>
    </source>
</evidence>
<comment type="caution">
    <text evidence="7">Lacks conserved residue(s) required for the propagation of feature annotation.</text>
</comment>
<comment type="similarity">
    <text evidence="1 7">Belongs to the mannitol dehydrogenase family.</text>
</comment>
<dbReference type="GO" id="GO:0008926">
    <property type="term" value="F:mannitol-1-phosphate 5-dehydrogenase activity"/>
    <property type="evidence" value="ECO:0007669"/>
    <property type="project" value="UniProtKB-UniRule"/>
</dbReference>